<evidence type="ECO:0000256" key="5">
    <source>
        <dbReference type="ARBA" id="ARBA00023136"/>
    </source>
</evidence>
<evidence type="ECO:0000256" key="6">
    <source>
        <dbReference type="ARBA" id="ARBA00031389"/>
    </source>
</evidence>
<evidence type="ECO:0000256" key="4">
    <source>
        <dbReference type="ARBA" id="ARBA00022692"/>
    </source>
</evidence>
<dbReference type="GO" id="GO:0004129">
    <property type="term" value="F:cytochrome-c oxidase activity"/>
    <property type="evidence" value="ECO:0007669"/>
    <property type="project" value="UniProtKB-EC"/>
</dbReference>
<organism evidence="10 11">
    <name type="scientific">Diploptera punctata</name>
    <name type="common">Pacific beetle cockroach</name>
    <dbReference type="NCBI Taxonomy" id="6984"/>
    <lineage>
        <taxon>Eukaryota</taxon>
        <taxon>Metazoa</taxon>
        <taxon>Ecdysozoa</taxon>
        <taxon>Arthropoda</taxon>
        <taxon>Hexapoda</taxon>
        <taxon>Insecta</taxon>
        <taxon>Pterygota</taxon>
        <taxon>Neoptera</taxon>
        <taxon>Polyneoptera</taxon>
        <taxon>Dictyoptera</taxon>
        <taxon>Blattodea</taxon>
        <taxon>Blaberoidea</taxon>
        <taxon>Blaberidae</taxon>
        <taxon>Diplopterinae</taxon>
        <taxon>Diploptera</taxon>
    </lineage>
</organism>
<dbReference type="EMBL" id="JASPKZ010009370">
    <property type="protein sequence ID" value="KAJ9577216.1"/>
    <property type="molecule type" value="Genomic_DNA"/>
</dbReference>
<dbReference type="GO" id="GO:0022900">
    <property type="term" value="P:electron transport chain"/>
    <property type="evidence" value="ECO:0007669"/>
    <property type="project" value="InterPro"/>
</dbReference>
<reference evidence="10" key="2">
    <citation type="submission" date="2023-05" db="EMBL/GenBank/DDBJ databases">
        <authorList>
            <person name="Fouks B."/>
        </authorList>
    </citation>
    <scope>NUCLEOTIDE SEQUENCE</scope>
    <source>
        <strain evidence="10">Stay&amp;Tobe</strain>
        <tissue evidence="10">Testes</tissue>
    </source>
</reference>
<feature type="non-terminal residue" evidence="10">
    <location>
        <position position="88"/>
    </location>
</feature>
<dbReference type="SUPFAM" id="SSF81464">
    <property type="entry name" value="Cytochrome c oxidase subunit II-like, transmembrane region"/>
    <property type="match status" value="1"/>
</dbReference>
<evidence type="ECO:0000256" key="3">
    <source>
        <dbReference type="ARBA" id="ARBA00015946"/>
    </source>
</evidence>
<keyword evidence="8" id="KW-1133">Transmembrane helix</keyword>
<evidence type="ECO:0000256" key="8">
    <source>
        <dbReference type="SAM" id="Phobius"/>
    </source>
</evidence>
<dbReference type="InterPro" id="IPR011759">
    <property type="entry name" value="Cyt_c_oxidase_su2_TM_dom"/>
</dbReference>
<feature type="non-terminal residue" evidence="10">
    <location>
        <position position="1"/>
    </location>
</feature>
<protein>
    <recommendedName>
        <fullName evidence="3">Cytochrome c oxidase subunit 2</fullName>
    </recommendedName>
    <alternativeName>
        <fullName evidence="6">Cytochrome c oxidase polypeptide II</fullName>
    </alternativeName>
</protein>
<dbReference type="PROSITE" id="PS50999">
    <property type="entry name" value="COX2_TM"/>
    <property type="match status" value="1"/>
</dbReference>
<proteinExistence type="inferred from homology"/>
<keyword evidence="11" id="KW-1185">Reference proteome</keyword>
<dbReference type="Proteomes" id="UP001233999">
    <property type="component" value="Unassembled WGS sequence"/>
</dbReference>
<evidence type="ECO:0000256" key="7">
    <source>
        <dbReference type="ARBA" id="ARBA00049512"/>
    </source>
</evidence>
<evidence type="ECO:0000256" key="2">
    <source>
        <dbReference type="ARBA" id="ARBA00007866"/>
    </source>
</evidence>
<gene>
    <name evidence="10" type="ORF">L9F63_006190</name>
</gene>
<evidence type="ECO:0000259" key="9">
    <source>
        <dbReference type="PROSITE" id="PS50999"/>
    </source>
</evidence>
<keyword evidence="4 8" id="KW-0812">Transmembrane</keyword>
<name>A0AAD7ZBF2_DIPPU</name>
<feature type="transmembrane region" description="Helical" evidence="8">
    <location>
        <begin position="57"/>
        <end position="81"/>
    </location>
</feature>
<dbReference type="PRINTS" id="PR01166">
    <property type="entry name" value="CYCOXIDASEII"/>
</dbReference>
<dbReference type="InterPro" id="IPR036257">
    <property type="entry name" value="Cyt_c_oxidase_su2_TM_sf"/>
</dbReference>
<evidence type="ECO:0000313" key="10">
    <source>
        <dbReference type="EMBL" id="KAJ9577216.1"/>
    </source>
</evidence>
<comment type="similarity">
    <text evidence="2">Belongs to the cytochrome c oxidase subunit 2 family.</text>
</comment>
<dbReference type="GO" id="GO:0016020">
    <property type="term" value="C:membrane"/>
    <property type="evidence" value="ECO:0007669"/>
    <property type="project" value="UniProtKB-SubCell"/>
</dbReference>
<comment type="subcellular location">
    <subcellularLocation>
        <location evidence="1">Membrane</location>
        <topology evidence="1">Multi-pass membrane protein</topology>
    </subcellularLocation>
</comment>
<comment type="catalytic activity">
    <reaction evidence="7">
        <text>4 Fe(II)-[cytochrome c] + O2 + 8 H(+)(in) = 4 Fe(III)-[cytochrome c] + 2 H2O + 4 H(+)(out)</text>
        <dbReference type="Rhea" id="RHEA:11436"/>
        <dbReference type="Rhea" id="RHEA-COMP:10350"/>
        <dbReference type="Rhea" id="RHEA-COMP:14399"/>
        <dbReference type="ChEBI" id="CHEBI:15377"/>
        <dbReference type="ChEBI" id="CHEBI:15378"/>
        <dbReference type="ChEBI" id="CHEBI:15379"/>
        <dbReference type="ChEBI" id="CHEBI:29033"/>
        <dbReference type="ChEBI" id="CHEBI:29034"/>
        <dbReference type="EC" id="7.1.1.9"/>
    </reaction>
    <physiologicalReaction direction="left-to-right" evidence="7">
        <dbReference type="Rhea" id="RHEA:11437"/>
    </physiologicalReaction>
</comment>
<evidence type="ECO:0000313" key="11">
    <source>
        <dbReference type="Proteomes" id="UP001233999"/>
    </source>
</evidence>
<dbReference type="AlphaFoldDB" id="A0AAD7ZBF2"/>
<comment type="caution">
    <text evidence="10">The sequence shown here is derived from an EMBL/GenBank/DDBJ whole genome shotgun (WGS) entry which is preliminary data.</text>
</comment>
<keyword evidence="5 8" id="KW-0472">Membrane</keyword>
<reference evidence="10" key="1">
    <citation type="journal article" date="2023" name="IScience">
        <title>Live-bearing cockroach genome reveals convergent evolutionary mechanisms linked to viviparity in insects and beyond.</title>
        <authorList>
            <person name="Fouks B."/>
            <person name="Harrison M.C."/>
            <person name="Mikhailova A.A."/>
            <person name="Marchal E."/>
            <person name="English S."/>
            <person name="Carruthers M."/>
            <person name="Jennings E.C."/>
            <person name="Chiamaka E.L."/>
            <person name="Frigard R.A."/>
            <person name="Pippel M."/>
            <person name="Attardo G.M."/>
            <person name="Benoit J.B."/>
            <person name="Bornberg-Bauer E."/>
            <person name="Tobe S.S."/>
        </authorList>
    </citation>
    <scope>NUCLEOTIDE SEQUENCE</scope>
    <source>
        <strain evidence="10">Stay&amp;Tobe</strain>
    </source>
</reference>
<sequence>WYNYFTLCLLYSFKDTTFLLQLRRASSVASTSRYIMIILIINYFNNRFLLEGQLIEVAWKIAPAIILIFIAIPSLRLLYLIDEINRPA</sequence>
<feature type="domain" description="Cytochrome oxidase subunit II transmembrane region profile" evidence="9">
    <location>
        <begin position="1"/>
        <end position="85"/>
    </location>
</feature>
<accession>A0AAD7ZBF2</accession>
<dbReference type="Gene3D" id="1.10.287.90">
    <property type="match status" value="1"/>
</dbReference>
<dbReference type="Pfam" id="PF02790">
    <property type="entry name" value="COX2_TM"/>
    <property type="match status" value="1"/>
</dbReference>
<evidence type="ECO:0000256" key="1">
    <source>
        <dbReference type="ARBA" id="ARBA00004141"/>
    </source>
</evidence>